<dbReference type="Proteomes" id="UP000681722">
    <property type="component" value="Unassembled WGS sequence"/>
</dbReference>
<evidence type="ECO:0008006" key="7">
    <source>
        <dbReference type="Google" id="ProtNLM"/>
    </source>
</evidence>
<evidence type="ECO:0000313" key="5">
    <source>
        <dbReference type="EMBL" id="CAF4441055.1"/>
    </source>
</evidence>
<dbReference type="EMBL" id="CAJOBA010037052">
    <property type="protein sequence ID" value="CAF4034964.1"/>
    <property type="molecule type" value="Genomic_DNA"/>
</dbReference>
<gene>
    <name evidence="3" type="ORF">GPM918_LOCUS40731</name>
    <name evidence="2" type="ORF">OVA965_LOCUS25192</name>
    <name evidence="5" type="ORF">SRO942_LOCUS41707</name>
    <name evidence="4" type="ORF">TMI583_LOCUS25917</name>
</gene>
<sequence length="265" mass="30207">MNSESDRKPLVIPDGNILDRPQSLTWRFFHGTHYMLGGLFFICGSCMYFPTAIHNPNFRSLNVGGWLFTTGSFFFLLADLQEWYYYRIGCCFDKKYRSTYETVNADLFQHPKNSIRGVYERAVIGINFFMSACGSALYLAGSILFIEVFSKYLVVGEWLFIIGSAVIYISQGWKLYRSGCTNINNRHDQKFTISNLLNDKPALGVDFFAGAGGIFYFIGTILFLPQFNKTDSDEGLSAIIFVIGGTCFTLSGLFLQYRHYFTKHL</sequence>
<dbReference type="EMBL" id="CAJNOK010015510">
    <property type="protein sequence ID" value="CAF1226904.1"/>
    <property type="molecule type" value="Genomic_DNA"/>
</dbReference>
<organism evidence="3 6">
    <name type="scientific">Didymodactylos carnosus</name>
    <dbReference type="NCBI Taxonomy" id="1234261"/>
    <lineage>
        <taxon>Eukaryota</taxon>
        <taxon>Metazoa</taxon>
        <taxon>Spiralia</taxon>
        <taxon>Gnathifera</taxon>
        <taxon>Rotifera</taxon>
        <taxon>Eurotatoria</taxon>
        <taxon>Bdelloidea</taxon>
        <taxon>Philodinida</taxon>
        <taxon>Philodinidae</taxon>
        <taxon>Didymodactylos</taxon>
    </lineage>
</organism>
<dbReference type="EMBL" id="CAJNOQ010030674">
    <property type="protein sequence ID" value="CAF1576024.1"/>
    <property type="molecule type" value="Genomic_DNA"/>
</dbReference>
<feature type="transmembrane region" description="Helical" evidence="1">
    <location>
        <begin position="34"/>
        <end position="53"/>
    </location>
</feature>
<accession>A0A815YYZ5</accession>
<keyword evidence="1" id="KW-0812">Transmembrane</keyword>
<feature type="transmembrane region" description="Helical" evidence="1">
    <location>
        <begin position="236"/>
        <end position="255"/>
    </location>
</feature>
<evidence type="ECO:0000256" key="1">
    <source>
        <dbReference type="SAM" id="Phobius"/>
    </source>
</evidence>
<dbReference type="EMBL" id="CAJOBC010096557">
    <property type="protein sequence ID" value="CAF4441055.1"/>
    <property type="molecule type" value="Genomic_DNA"/>
</dbReference>
<evidence type="ECO:0000313" key="2">
    <source>
        <dbReference type="EMBL" id="CAF1226904.1"/>
    </source>
</evidence>
<name>A0A815YYZ5_9BILA</name>
<feature type="transmembrane region" description="Helical" evidence="1">
    <location>
        <begin position="152"/>
        <end position="169"/>
    </location>
</feature>
<feature type="transmembrane region" description="Helical" evidence="1">
    <location>
        <begin position="203"/>
        <end position="224"/>
    </location>
</feature>
<evidence type="ECO:0000313" key="6">
    <source>
        <dbReference type="Proteomes" id="UP000663829"/>
    </source>
</evidence>
<reference evidence="3" key="1">
    <citation type="submission" date="2021-02" db="EMBL/GenBank/DDBJ databases">
        <authorList>
            <person name="Nowell W R."/>
        </authorList>
    </citation>
    <scope>NUCLEOTIDE SEQUENCE</scope>
</reference>
<dbReference type="Proteomes" id="UP000663829">
    <property type="component" value="Unassembled WGS sequence"/>
</dbReference>
<keyword evidence="1" id="KW-0472">Membrane</keyword>
<keyword evidence="6" id="KW-1185">Reference proteome</keyword>
<comment type="caution">
    <text evidence="3">The sequence shown here is derived from an EMBL/GenBank/DDBJ whole genome shotgun (WGS) entry which is preliminary data.</text>
</comment>
<dbReference type="Proteomes" id="UP000682733">
    <property type="component" value="Unassembled WGS sequence"/>
</dbReference>
<dbReference type="AlphaFoldDB" id="A0A815YYZ5"/>
<evidence type="ECO:0000313" key="4">
    <source>
        <dbReference type="EMBL" id="CAF4034964.1"/>
    </source>
</evidence>
<proteinExistence type="predicted"/>
<protein>
    <recommendedName>
        <fullName evidence="7">YrhK domain-containing protein</fullName>
    </recommendedName>
</protein>
<dbReference type="Proteomes" id="UP000677228">
    <property type="component" value="Unassembled WGS sequence"/>
</dbReference>
<feature type="transmembrane region" description="Helical" evidence="1">
    <location>
        <begin position="65"/>
        <end position="86"/>
    </location>
</feature>
<feature type="transmembrane region" description="Helical" evidence="1">
    <location>
        <begin position="122"/>
        <end position="146"/>
    </location>
</feature>
<dbReference type="OrthoDB" id="9975213at2759"/>
<evidence type="ECO:0000313" key="3">
    <source>
        <dbReference type="EMBL" id="CAF1576024.1"/>
    </source>
</evidence>
<keyword evidence="1" id="KW-1133">Transmembrane helix</keyword>